<reference evidence="2 3" key="1">
    <citation type="submission" date="2024-10" db="EMBL/GenBank/DDBJ databases">
        <authorList>
            <person name="Deangelis K."/>
            <person name="Huntemann M."/>
            <person name="Clum A."/>
            <person name="Wang J."/>
            <person name="Palaniappan K."/>
            <person name="Ritter S."/>
            <person name="Chen I.-M."/>
            <person name="Stamatis D."/>
            <person name="Reddy T."/>
            <person name="O'Malley R."/>
            <person name="Daum C."/>
            <person name="Ng V."/>
            <person name="Ivanova N."/>
            <person name="Kyrpides N."/>
            <person name="Woyke T."/>
        </authorList>
    </citation>
    <scope>NUCLEOTIDE SEQUENCE [LARGE SCALE GENOMIC DNA]</scope>
    <source>
        <strain evidence="2 3">GAS97</strain>
    </source>
</reference>
<dbReference type="Pfam" id="PF12098">
    <property type="entry name" value="DUF3574"/>
    <property type="match status" value="1"/>
</dbReference>
<organism evidence="2 3">
    <name type="scientific">Caballeronia udeis</name>
    <dbReference type="NCBI Taxonomy" id="1232866"/>
    <lineage>
        <taxon>Bacteria</taxon>
        <taxon>Pseudomonadati</taxon>
        <taxon>Pseudomonadota</taxon>
        <taxon>Betaproteobacteria</taxon>
        <taxon>Burkholderiales</taxon>
        <taxon>Burkholderiaceae</taxon>
        <taxon>Caballeronia</taxon>
    </lineage>
</organism>
<gene>
    <name evidence="2" type="ORF">ABH943_006651</name>
</gene>
<feature type="signal peptide" evidence="1">
    <location>
        <begin position="1"/>
        <end position="26"/>
    </location>
</feature>
<dbReference type="InterPro" id="IPR021957">
    <property type="entry name" value="DUF3574"/>
</dbReference>
<evidence type="ECO:0008006" key="4">
    <source>
        <dbReference type="Google" id="ProtNLM"/>
    </source>
</evidence>
<evidence type="ECO:0000313" key="2">
    <source>
        <dbReference type="EMBL" id="MFK4446619.1"/>
    </source>
</evidence>
<protein>
    <recommendedName>
        <fullName evidence="4">Lipoprotein</fullName>
    </recommendedName>
</protein>
<proteinExistence type="predicted"/>
<reference evidence="2 3" key="2">
    <citation type="submission" date="2024-11" db="EMBL/GenBank/DDBJ databases">
        <title>Using genomics to understand microbial adaptation to soil warming.</title>
        <authorList>
            <person name="Deangelis K.M. PhD."/>
        </authorList>
    </citation>
    <scope>NUCLEOTIDE SEQUENCE [LARGE SCALE GENOMIC DNA]</scope>
    <source>
        <strain evidence="2 3">GAS97</strain>
    </source>
</reference>
<sequence>MMTTLPLSRLRTAVVLASLFAMYGCAAVQESRCAPGEERAVDDVMIFGTAKPAGVVTSAEWTEFLRTSVTPRFPQGLTVWQASGQWKGADSTIVHEASFVLRLVHPKDPPSEAAVRAIADDYKSRFSQESVLRIKSHACVSF</sequence>
<keyword evidence="1" id="KW-0732">Signal</keyword>
<dbReference type="Proteomes" id="UP001620514">
    <property type="component" value="Unassembled WGS sequence"/>
</dbReference>
<evidence type="ECO:0000256" key="1">
    <source>
        <dbReference type="SAM" id="SignalP"/>
    </source>
</evidence>
<feature type="chain" id="PRO_5046363344" description="Lipoprotein" evidence="1">
    <location>
        <begin position="27"/>
        <end position="142"/>
    </location>
</feature>
<keyword evidence="3" id="KW-1185">Reference proteome</keyword>
<comment type="caution">
    <text evidence="2">The sequence shown here is derived from an EMBL/GenBank/DDBJ whole genome shotgun (WGS) entry which is preliminary data.</text>
</comment>
<accession>A0ABW8MSE9</accession>
<dbReference type="EMBL" id="JBIYDN010000027">
    <property type="protein sequence ID" value="MFK4446619.1"/>
    <property type="molecule type" value="Genomic_DNA"/>
</dbReference>
<evidence type="ECO:0000313" key="3">
    <source>
        <dbReference type="Proteomes" id="UP001620514"/>
    </source>
</evidence>
<name>A0ABW8MSE9_9BURK</name>